<dbReference type="Proteomes" id="UP001565368">
    <property type="component" value="Unassembled WGS sequence"/>
</dbReference>
<comment type="caution">
    <text evidence="2">The sequence shown here is derived from an EMBL/GenBank/DDBJ whole genome shotgun (WGS) entry which is preliminary data.</text>
</comment>
<accession>A0ABR3Q590</accession>
<evidence type="ECO:0000313" key="3">
    <source>
        <dbReference type="Proteomes" id="UP001565368"/>
    </source>
</evidence>
<feature type="region of interest" description="Disordered" evidence="1">
    <location>
        <begin position="30"/>
        <end position="99"/>
    </location>
</feature>
<evidence type="ECO:0000313" key="2">
    <source>
        <dbReference type="EMBL" id="KAL1409533.1"/>
    </source>
</evidence>
<evidence type="ECO:0000256" key="1">
    <source>
        <dbReference type="SAM" id="MobiDB-lite"/>
    </source>
</evidence>
<name>A0ABR3Q590_9TREE</name>
<protein>
    <submittedName>
        <fullName evidence="2">Cyclin-like protein interacting with PHO85</fullName>
    </submittedName>
</protein>
<feature type="compositionally biased region" description="Basic and acidic residues" evidence="1">
    <location>
        <begin position="82"/>
        <end position="95"/>
    </location>
</feature>
<organism evidence="2 3">
    <name type="scientific">Vanrija albida</name>
    <dbReference type="NCBI Taxonomy" id="181172"/>
    <lineage>
        <taxon>Eukaryota</taxon>
        <taxon>Fungi</taxon>
        <taxon>Dikarya</taxon>
        <taxon>Basidiomycota</taxon>
        <taxon>Agaricomycotina</taxon>
        <taxon>Tremellomycetes</taxon>
        <taxon>Trichosporonales</taxon>
        <taxon>Trichosporonaceae</taxon>
        <taxon>Vanrija</taxon>
    </lineage>
</organism>
<proteinExistence type="predicted"/>
<dbReference type="Gene3D" id="1.10.472.10">
    <property type="entry name" value="Cyclin-like"/>
    <property type="match status" value="1"/>
</dbReference>
<feature type="compositionally biased region" description="Gly residues" evidence="1">
    <location>
        <begin position="518"/>
        <end position="530"/>
    </location>
</feature>
<feature type="compositionally biased region" description="Low complexity" evidence="1">
    <location>
        <begin position="418"/>
        <end position="441"/>
    </location>
</feature>
<dbReference type="PANTHER" id="PTHR15615">
    <property type="match status" value="1"/>
</dbReference>
<dbReference type="EMBL" id="JBBXJM010000003">
    <property type="protein sequence ID" value="KAL1409533.1"/>
    <property type="molecule type" value="Genomic_DNA"/>
</dbReference>
<feature type="region of interest" description="Disordered" evidence="1">
    <location>
        <begin position="124"/>
        <end position="189"/>
    </location>
</feature>
<dbReference type="GeneID" id="95984560"/>
<dbReference type="InterPro" id="IPR013922">
    <property type="entry name" value="Cyclin_PHO80-like"/>
</dbReference>
<dbReference type="CDD" id="cd20558">
    <property type="entry name" value="CYCLIN_ScPCL7-like"/>
    <property type="match status" value="1"/>
</dbReference>
<dbReference type="RefSeq" id="XP_069209477.1">
    <property type="nucleotide sequence ID" value="XM_069352059.1"/>
</dbReference>
<reference evidence="2 3" key="1">
    <citation type="submission" date="2023-08" db="EMBL/GenBank/DDBJ databases">
        <title>Annotated Genome Sequence of Vanrija albida AlHP1.</title>
        <authorList>
            <person name="Herzog R."/>
        </authorList>
    </citation>
    <scope>NUCLEOTIDE SEQUENCE [LARGE SCALE GENOMIC DNA]</scope>
    <source>
        <strain evidence="2 3">AlHP1</strain>
    </source>
</reference>
<dbReference type="PANTHER" id="PTHR15615:SF94">
    <property type="entry name" value="PHO85 CYCLIN-6-RELATED"/>
    <property type="match status" value="1"/>
</dbReference>
<feature type="compositionally biased region" description="Low complexity" evidence="1">
    <location>
        <begin position="464"/>
        <end position="484"/>
    </location>
</feature>
<sequence length="530" mass="56691">MSSAPRAELAADIAVAATGVFTAASPSLQAAAAAANGADAGPSRPRPSPSAGYRSAFERRPSGEGESGSRTPRQRNHSPDTTLDRRASPPREVTPHLDLASYPTPTLLRLLAALLQQIATANDQLRAEQEDEKEGEDKSAAGEAPPQPQATHEHDEISSTATAGTGSAASRSSIAHPSPTTALFHDEPPPDLAAGDRLFTASKVSLSHPSSILSFHARHVPSISIEAYLLRILKYCPTTNEVFLGLLVYFDRMSKLGTPSGVGGTSAAVGPRGFAIDSYNVHRLLIAGVTVASKFFSDVFYTNSRYAKVGGLPPHELNQLELQFLLLNNFTLMIPPEEMQRYGDRLLAYWQGREHEAGVDSILPGDEHRARQAEREHREKERERERVRHRSKERRESERQSTHTPMDVDEAVPRARDSAASTNSAPAQPSSTAPTTPAPSTHNQLHRSASVPRRPAGEQPPPQQQQQQPAAVATATAARGRPGVSFAPQPKHSVAGLAHERGATVPSSSASSMLRGWAHGGDGGVVGVEQ</sequence>
<feature type="compositionally biased region" description="Basic and acidic residues" evidence="1">
    <location>
        <begin position="365"/>
        <end position="386"/>
    </location>
</feature>
<feature type="compositionally biased region" description="Low complexity" evidence="1">
    <location>
        <begin position="30"/>
        <end position="55"/>
    </location>
</feature>
<feature type="region of interest" description="Disordered" evidence="1">
    <location>
        <begin position="359"/>
        <end position="530"/>
    </location>
</feature>
<keyword evidence="3" id="KW-1185">Reference proteome</keyword>
<feature type="compositionally biased region" description="Low complexity" evidence="1">
    <location>
        <begin position="158"/>
        <end position="175"/>
    </location>
</feature>
<dbReference type="Pfam" id="PF08613">
    <property type="entry name" value="Cyclin"/>
    <property type="match status" value="1"/>
</dbReference>
<gene>
    <name evidence="2" type="primary">PCL7</name>
    <name evidence="2" type="ORF">Q8F55_003517</name>
</gene>